<dbReference type="InterPro" id="IPR018392">
    <property type="entry name" value="LysM"/>
</dbReference>
<dbReference type="SUPFAM" id="SSF54106">
    <property type="entry name" value="LysM domain"/>
    <property type="match status" value="1"/>
</dbReference>
<sequence>MADFEALNNKYMPVIDKIKQFEPYGAKFVSSELDGEQLHLVAQVPSQVVANRVWNEIKSVDPVYADLKHEIATTGGAEQPYTIKSGDTLSAVAKLFYGNGNKYPEIVKANHLPDPNNVAVGKTISLPVLP</sequence>
<dbReference type="Proteomes" id="UP000198356">
    <property type="component" value="Unassembled WGS sequence"/>
</dbReference>
<dbReference type="Pfam" id="PF01476">
    <property type="entry name" value="LysM"/>
    <property type="match status" value="1"/>
</dbReference>
<organism evidence="2 3">
    <name type="scientific">Granulicella rosea</name>
    <dbReference type="NCBI Taxonomy" id="474952"/>
    <lineage>
        <taxon>Bacteria</taxon>
        <taxon>Pseudomonadati</taxon>
        <taxon>Acidobacteriota</taxon>
        <taxon>Terriglobia</taxon>
        <taxon>Terriglobales</taxon>
        <taxon>Acidobacteriaceae</taxon>
        <taxon>Granulicella</taxon>
    </lineage>
</organism>
<dbReference type="RefSeq" id="WP_089406527.1">
    <property type="nucleotide sequence ID" value="NZ_FZOU01000001.1"/>
</dbReference>
<protein>
    <submittedName>
        <fullName evidence="2">LysM domain-containing protein</fullName>
    </submittedName>
</protein>
<dbReference type="AlphaFoldDB" id="A0A239D044"/>
<dbReference type="InterPro" id="IPR036779">
    <property type="entry name" value="LysM_dom_sf"/>
</dbReference>
<dbReference type="OrthoDB" id="117366at2"/>
<reference evidence="2 3" key="1">
    <citation type="submission" date="2017-06" db="EMBL/GenBank/DDBJ databases">
        <authorList>
            <person name="Kim H.J."/>
            <person name="Triplett B.A."/>
        </authorList>
    </citation>
    <scope>NUCLEOTIDE SEQUENCE [LARGE SCALE GENOMIC DNA]</scope>
    <source>
        <strain evidence="2 3">DSM 18704</strain>
    </source>
</reference>
<dbReference type="CDD" id="cd00118">
    <property type="entry name" value="LysM"/>
    <property type="match status" value="1"/>
</dbReference>
<keyword evidence="3" id="KW-1185">Reference proteome</keyword>
<name>A0A239D044_9BACT</name>
<dbReference type="Gene3D" id="3.10.350.10">
    <property type="entry name" value="LysM domain"/>
    <property type="match status" value="1"/>
</dbReference>
<accession>A0A239D044</accession>
<dbReference type="SMART" id="SM00257">
    <property type="entry name" value="LysM"/>
    <property type="match status" value="1"/>
</dbReference>
<proteinExistence type="predicted"/>
<dbReference type="PROSITE" id="PS51782">
    <property type="entry name" value="LYSM"/>
    <property type="match status" value="1"/>
</dbReference>
<feature type="domain" description="LysM" evidence="1">
    <location>
        <begin position="79"/>
        <end position="126"/>
    </location>
</feature>
<gene>
    <name evidence="2" type="ORF">SAMN05421770_101202</name>
</gene>
<dbReference type="EMBL" id="FZOU01000001">
    <property type="protein sequence ID" value="SNS25388.1"/>
    <property type="molecule type" value="Genomic_DNA"/>
</dbReference>
<evidence type="ECO:0000313" key="2">
    <source>
        <dbReference type="EMBL" id="SNS25388.1"/>
    </source>
</evidence>
<evidence type="ECO:0000259" key="1">
    <source>
        <dbReference type="PROSITE" id="PS51782"/>
    </source>
</evidence>
<evidence type="ECO:0000313" key="3">
    <source>
        <dbReference type="Proteomes" id="UP000198356"/>
    </source>
</evidence>